<feature type="domain" description="JmjN" evidence="11">
    <location>
        <begin position="87"/>
        <end position="128"/>
    </location>
</feature>
<protein>
    <recommendedName>
        <fullName evidence="15">PLU-1-like protein</fullName>
    </recommendedName>
</protein>
<evidence type="ECO:0000256" key="5">
    <source>
        <dbReference type="ARBA" id="ARBA00023004"/>
    </source>
</evidence>
<evidence type="ECO:0000313" key="13">
    <source>
        <dbReference type="EMBL" id="PIS49552.1"/>
    </source>
</evidence>
<evidence type="ECO:0000256" key="2">
    <source>
        <dbReference type="ARBA" id="ARBA00022723"/>
    </source>
</evidence>
<evidence type="ECO:0000259" key="11">
    <source>
        <dbReference type="PROSITE" id="PS51183"/>
    </source>
</evidence>
<dbReference type="PROSITE" id="PS51011">
    <property type="entry name" value="ARID"/>
    <property type="match status" value="1"/>
</dbReference>
<evidence type="ECO:0000313" key="14">
    <source>
        <dbReference type="EMBL" id="QWW25072.1"/>
    </source>
</evidence>
<dbReference type="VEuPathDB" id="FungiDB:CJJ07_005291"/>
<feature type="compositionally biased region" description="Polar residues" evidence="8">
    <location>
        <begin position="1871"/>
        <end position="1880"/>
    </location>
</feature>
<dbReference type="PROSITE" id="PS51184">
    <property type="entry name" value="JMJC"/>
    <property type="match status" value="1"/>
</dbReference>
<dbReference type="VEuPathDB" id="FungiDB:QG37_03756"/>
<dbReference type="InterPro" id="IPR003347">
    <property type="entry name" value="JmjC_dom"/>
</dbReference>
<sequence>MSSEELAQFPATSRFFRRYPGDPQDPNHNRQPKSILLSSSGSNSSPFSSPQTRPRQTYPINLFNLPNRISLDEKLPPHLPHKGAQEIPVFHYNPSTMSDPVSFVESVKEAGQKHGAVKLIMPESFNSSARTNFQINPDTFQFKTNRILANPKENEILTRLRFYNELINYHLNVSRSSGPESAQQPEVHSSKVEESNIPLASPTADPGVSPATDVPSTQIKEEATKSTSSRSRIPPFLQKLPMMDKRPLDLFDLFRLVIMRGGYTEVINRKLWAQIGRELGYKGKITSSLSSSLKISYAKILHPLEMFLGNRCIEVAGLAEGAIPEVEEPAAKKRKVESSAPLLLGSAKEYRRSIRAKAAKGLLLNQPHLIDIKPPLLFSTAQESAPTSQPTSEGPTKSSKNSTYYSLTPAAQVNNYLKWLSTHAADLQDAARHEPNGKSASIYSLRQFIEKDCKFQEVLISSNPTVFGISSDRSLHTSVNIPSQYSGFQISEESKPVSPEAMEDIFWQRVCREGVDDLLDGLKIENGTSLLGLSNGSGFLRIGDDFSNYKSHLSANSYPSTSTLSSGSDLSTRFPDHMSATSSKSGTPTPADTPLVQSARTSFNGSSEYQSTSSSHSESLILNCHPYISRTIGNSLAPFNIHNIPSLPNSLLAAFSAHDVQNSDIFNSQMSVGMTFSTENWHCEDHFLQRCNYHFFGRSKRWYFIPESDFKKFEELLKDINSLNRFNKVHMNSNVNSWQIPELRKYLKSEDETLNFEFECLFNSLENMINPFPEVRAVMNDPEFQRIIDFNKSKNDGINLNQEFLVSPDMLESRGIRFTTTLQKPGEFIFKFPKTYSSSISLGLNICEEVSLATKSWLDYALEGEQWLKRQGILPGISVFKLLVNLANLYESNFGNFDSETYNKASEWFDKLVERELSLRSQVRSRLKMKEIAIEDRSSNDADCVADDTLENVFPTKIVVTNVKDSKQFSMSLESFLDYFDTLELQKKQQSNIGIQLPDLISSSNHRVELHVFLSDDRLRAQQKILKGYSIEFDDWIANFEKLMKEEEEVPLKTYRILLNDGQKILSALSGAHPKFKRFVANGPKSLEDIDREKKIEYFQGCLENLNQYVTYCNDIIEECQMVLSLKHQQRIRGATENKVPQEQGKQGNLSTLLDLANRILKLNFHAPEFEQIIEFRNEIQNFDRACRNLISKSNVQVAELNDMINLGTSFGIKLPILDFLIRLRDREVWIKTFNTLFEGGDPFAGKKDVYSLSHLEELHSEGMRVLSADDLPKLQQVDAYLREGKQYEIKVKEFLSKNKKLNTVDLNDLEELLVDMEERAKESGERRLFVYIEFYHKLVNLKAQTPLIKLLQNYSTETPSLLAMKQLMGDLEKSDYDFDAGDLKDDLDKSNKWVDDLWAAFKKIQAPFGNRARLECDPQSLKQAVNTDLVKKITLIQNKVSTNLSGNDVDPFERSGGYLFLKDIDAPYDEKQPLRYCICREFEDGIMIECDKCHEWYHIFCVKEKSEIEQNDDTYTCPTCVSLERESILPEFAKERITDKAIDDFVASGEALKVKPVSELKELKKLKEQLDRFKQTFTSEGWQKKQTAISVHFEAFRFRKVFGSPVLITSVYEVLLSFLKDNSVVLFSATVNVSQENGIETQQGDEKMTVEPSSSEIRDTEVERGSQTAPYKSANVVHNSPSENDNASPISKEAPTDTTDFRIHGLVLPSQAVEEGSSIQDTMPQTRPPISPSERAALVVPSKVAGAETISQPDKEMANDSVADKSQEQHNTPQFDVPSIVDTKMPDERISQQANPPDEAVEATSTSGKSVVELESSNDDHHRGQPQSQVQLDSASTSDTDIRHPNKAESTITLTKDCSVSEEQDKASAYTDSHQQESGTKAPMERHVEASAVPIKSNTSQIEQNFPELAQHNSRDEHQSETLQTQDGESKSPVKSTSPSDLPDHSHPDISSSRSSERPDDGSSKSLPSVNPPSAAPISNTPSSAPASSNEPGDDTFLASLAADFPNASAYPDTTYVDQSLPMIAGPDSKRDIQSAEGTRENVSSDVLGEILLAEIGDEKNEEDSS</sequence>
<dbReference type="InterPro" id="IPR036431">
    <property type="entry name" value="ARID_dom_sf"/>
</dbReference>
<evidence type="ECO:0000256" key="7">
    <source>
        <dbReference type="PROSITE-ProRule" id="PRU00146"/>
    </source>
</evidence>
<dbReference type="InterPro" id="IPR011011">
    <property type="entry name" value="Znf_FYVE_PHD"/>
</dbReference>
<feature type="region of interest" description="Disordered" evidence="8">
    <location>
        <begin position="2020"/>
        <end position="2047"/>
    </location>
</feature>
<dbReference type="Pfam" id="PF00628">
    <property type="entry name" value="PHD"/>
    <property type="match status" value="1"/>
</dbReference>
<feature type="compositionally biased region" description="Polar residues" evidence="8">
    <location>
        <begin position="579"/>
        <end position="597"/>
    </location>
</feature>
<feature type="compositionally biased region" description="Polar residues" evidence="8">
    <location>
        <begin position="1849"/>
        <end position="1859"/>
    </location>
</feature>
<reference evidence="14" key="3">
    <citation type="submission" date="2021-06" db="EMBL/GenBank/DDBJ databases">
        <title>Candida auris outbreak in lebanese hospital.</title>
        <authorList>
            <person name="Finianos M."/>
        </authorList>
    </citation>
    <scope>NUCLEOTIDE SEQUENCE</scope>
    <source>
        <strain evidence="14">CA7LBN</strain>
    </source>
</reference>
<dbReference type="Pfam" id="PF01388">
    <property type="entry name" value="ARID"/>
    <property type="match status" value="1"/>
</dbReference>
<dbReference type="Proteomes" id="UP000825438">
    <property type="component" value="Chromosome V"/>
</dbReference>
<dbReference type="SUPFAM" id="SSF46774">
    <property type="entry name" value="ARID-like"/>
    <property type="match status" value="1"/>
</dbReference>
<proteinExistence type="predicted"/>
<dbReference type="InterPro" id="IPR013637">
    <property type="entry name" value="Lys_sp_deMease-like_dom"/>
</dbReference>
<dbReference type="STRING" id="498019.A0A2H0ZGS6"/>
<keyword evidence="4" id="KW-0862">Zinc</keyword>
<dbReference type="InterPro" id="IPR001606">
    <property type="entry name" value="ARID_dom"/>
</dbReference>
<dbReference type="Gene3D" id="2.60.120.650">
    <property type="entry name" value="Cupin"/>
    <property type="match status" value="3"/>
</dbReference>
<dbReference type="PROSITE" id="PS01359">
    <property type="entry name" value="ZF_PHD_1"/>
    <property type="match status" value="1"/>
</dbReference>
<feature type="domain" description="ARID" evidence="10">
    <location>
        <begin position="213"/>
        <end position="309"/>
    </location>
</feature>
<dbReference type="Pfam" id="PF02373">
    <property type="entry name" value="JmjC"/>
    <property type="match status" value="2"/>
</dbReference>
<feature type="compositionally biased region" description="Basic and acidic residues" evidence="8">
    <location>
        <begin position="1754"/>
        <end position="1769"/>
    </location>
</feature>
<feature type="region of interest" description="Disordered" evidence="8">
    <location>
        <begin position="175"/>
        <end position="231"/>
    </location>
</feature>
<accession>A0A2H0ZGS6</accession>
<dbReference type="SMART" id="SM01014">
    <property type="entry name" value="ARID"/>
    <property type="match status" value="1"/>
</dbReference>
<dbReference type="Gene3D" id="1.10.150.60">
    <property type="entry name" value="ARID DNA-binding domain"/>
    <property type="match status" value="1"/>
</dbReference>
<dbReference type="EMBL" id="PEKT02000009">
    <property type="protein sequence ID" value="PIS49552.1"/>
    <property type="molecule type" value="Genomic_DNA"/>
</dbReference>
<dbReference type="PANTHER" id="PTHR10694">
    <property type="entry name" value="LYSINE-SPECIFIC DEMETHYLASE"/>
    <property type="match status" value="1"/>
</dbReference>
<dbReference type="SMART" id="SM00501">
    <property type="entry name" value="BRIGHT"/>
    <property type="match status" value="1"/>
</dbReference>
<feature type="region of interest" description="Disordered" evidence="8">
    <location>
        <begin position="381"/>
        <end position="403"/>
    </location>
</feature>
<evidence type="ECO:0000256" key="6">
    <source>
        <dbReference type="ARBA" id="ARBA00023242"/>
    </source>
</evidence>
<evidence type="ECO:0000259" key="10">
    <source>
        <dbReference type="PROSITE" id="PS51011"/>
    </source>
</evidence>
<dbReference type="VEuPathDB" id="FungiDB:CJI96_0004574"/>
<evidence type="ECO:0000259" key="9">
    <source>
        <dbReference type="PROSITE" id="PS50016"/>
    </source>
</evidence>
<reference evidence="13" key="1">
    <citation type="journal article" date="2017" name="Clin. Infect. Dis.">
        <title>Simultaneous emergence of multidrug-resistant Candida auris on 3 continents confirmed by whole-genome sequencing and epidemiological analyses.</title>
        <authorList>
            <person name="Lockhart S.R."/>
            <person name="Etienne K.A."/>
            <person name="Vallabhaneni S."/>
            <person name="Farooqi J."/>
            <person name="Chowdhary A."/>
            <person name="Govender N.P."/>
            <person name="Colombo A.L."/>
            <person name="Calvo B."/>
            <person name="Cuomo C.A."/>
            <person name="Desjardins C.A."/>
            <person name="Berkow E.L."/>
            <person name="Castanheira M."/>
            <person name="Magobo R.E."/>
            <person name="Jabeen K."/>
            <person name="Asghar R.J."/>
            <person name="Meis J.F."/>
            <person name="Jackson B."/>
            <person name="Chiller T."/>
            <person name="Litvintseva A.P."/>
        </authorList>
    </citation>
    <scope>NUCLEOTIDE SEQUENCE [LARGE SCALE GENOMIC DNA]</scope>
    <source>
        <strain evidence="13">B8441</strain>
    </source>
</reference>
<dbReference type="GO" id="GO:0008270">
    <property type="term" value="F:zinc ion binding"/>
    <property type="evidence" value="ECO:0007669"/>
    <property type="project" value="UniProtKB-KW"/>
</dbReference>
<feature type="region of interest" description="Disordered" evidence="8">
    <location>
        <begin position="1747"/>
        <end position="2002"/>
    </location>
</feature>
<feature type="compositionally biased region" description="Low complexity" evidence="8">
    <location>
        <begin position="34"/>
        <end position="49"/>
    </location>
</feature>
<evidence type="ECO:0000256" key="1">
    <source>
        <dbReference type="ARBA" id="ARBA00004123"/>
    </source>
</evidence>
<keyword evidence="6" id="KW-0539">Nucleus</keyword>
<feature type="domain" description="JmjC" evidence="12">
    <location>
        <begin position="633"/>
        <end position="869"/>
    </location>
</feature>
<dbReference type="InterPro" id="IPR003349">
    <property type="entry name" value="JmjN"/>
</dbReference>
<feature type="compositionally biased region" description="Polar residues" evidence="8">
    <location>
        <begin position="1666"/>
        <end position="1690"/>
    </location>
</feature>
<dbReference type="VEuPathDB" id="FungiDB:CJJ09_004590"/>
<dbReference type="GO" id="GO:0003677">
    <property type="term" value="F:DNA binding"/>
    <property type="evidence" value="ECO:0007669"/>
    <property type="project" value="InterPro"/>
</dbReference>
<organism evidence="13">
    <name type="scientific">Candidozyma auris</name>
    <name type="common">Yeast</name>
    <name type="synonym">Candida auris</name>
    <dbReference type="NCBI Taxonomy" id="498019"/>
    <lineage>
        <taxon>Eukaryota</taxon>
        <taxon>Fungi</taxon>
        <taxon>Dikarya</taxon>
        <taxon>Ascomycota</taxon>
        <taxon>Saccharomycotina</taxon>
        <taxon>Pichiomycetes</taxon>
        <taxon>Metschnikowiaceae</taxon>
        <taxon>Candidozyma</taxon>
    </lineage>
</organism>
<feature type="region of interest" description="Disordered" evidence="8">
    <location>
        <begin position="1"/>
        <end position="58"/>
    </location>
</feature>
<dbReference type="InterPro" id="IPR001965">
    <property type="entry name" value="Znf_PHD"/>
</dbReference>
<reference evidence="13" key="2">
    <citation type="submission" date="2017-11" db="EMBL/GenBank/DDBJ databases">
        <title>Candida auris genome assembly and annotation.</title>
        <authorList>
            <person name="Munoz J.F."/>
            <person name="Gade L.G."/>
            <person name="Chow N.A."/>
            <person name="Litvintseva A.P."/>
            <person name="Loparev V.N."/>
            <person name="Cuomo C.A."/>
        </authorList>
    </citation>
    <scope>NUCLEOTIDE SEQUENCE</scope>
    <source>
        <strain evidence="13">B8441</strain>
    </source>
</reference>
<dbReference type="SUPFAM" id="SSF51197">
    <property type="entry name" value="Clavaminate synthase-like"/>
    <property type="match status" value="1"/>
</dbReference>
<feature type="domain" description="PHD-type" evidence="9">
    <location>
        <begin position="1475"/>
        <end position="1524"/>
    </location>
</feature>
<dbReference type="GO" id="GO:0000785">
    <property type="term" value="C:chromatin"/>
    <property type="evidence" value="ECO:0007669"/>
    <property type="project" value="TreeGrafter"/>
</dbReference>
<evidence type="ECO:0008006" key="15">
    <source>
        <dbReference type="Google" id="ProtNLM"/>
    </source>
</evidence>
<dbReference type="VEuPathDB" id="FungiDB:B9J08_004576"/>
<dbReference type="GO" id="GO:0005634">
    <property type="term" value="C:nucleus"/>
    <property type="evidence" value="ECO:0007669"/>
    <property type="project" value="UniProtKB-SubCell"/>
</dbReference>
<dbReference type="SMART" id="SM00249">
    <property type="entry name" value="PHD"/>
    <property type="match status" value="1"/>
</dbReference>
<gene>
    <name evidence="13" type="ORF">B9J08_004576</name>
    <name evidence="14" type="ORF">CA7LBN_003954</name>
</gene>
<dbReference type="VEuPathDB" id="FungiDB:CJI97_004876"/>
<name>A0A2H0ZGS6_CANAR</name>
<evidence type="ECO:0000256" key="8">
    <source>
        <dbReference type="SAM" id="MobiDB-lite"/>
    </source>
</evidence>
<dbReference type="PANTHER" id="PTHR10694:SF33">
    <property type="entry name" value="LYSINE-SPECIFIC DEMETHYLASE 5"/>
    <property type="match status" value="1"/>
</dbReference>
<dbReference type="InterPro" id="IPR019787">
    <property type="entry name" value="Znf_PHD-finger"/>
</dbReference>
<evidence type="ECO:0000256" key="4">
    <source>
        <dbReference type="ARBA" id="ARBA00022833"/>
    </source>
</evidence>
<dbReference type="VEuPathDB" id="FungiDB:CJJ09_004591"/>
<feature type="region of interest" description="Disordered" evidence="8">
    <location>
        <begin position="1639"/>
        <end position="1697"/>
    </location>
</feature>
<dbReference type="SMART" id="SM00558">
    <property type="entry name" value="JmjC"/>
    <property type="match status" value="1"/>
</dbReference>
<comment type="subcellular location">
    <subcellularLocation>
        <location evidence="1">Nucleus</location>
    </subcellularLocation>
</comment>
<feature type="compositionally biased region" description="Low complexity" evidence="8">
    <location>
        <begin position="1977"/>
        <end position="1992"/>
    </location>
</feature>
<dbReference type="GO" id="GO:0006355">
    <property type="term" value="P:regulation of DNA-templated transcription"/>
    <property type="evidence" value="ECO:0007669"/>
    <property type="project" value="TreeGrafter"/>
</dbReference>
<feature type="region of interest" description="Disordered" evidence="8">
    <location>
        <begin position="1714"/>
        <end position="1733"/>
    </location>
</feature>
<dbReference type="CDD" id="cd15518">
    <property type="entry name" value="PHD_Ecm5p_Lid2p_like"/>
    <property type="match status" value="1"/>
</dbReference>
<feature type="compositionally biased region" description="Polar residues" evidence="8">
    <location>
        <begin position="1826"/>
        <end position="1840"/>
    </location>
</feature>
<keyword evidence="2" id="KW-0479">Metal-binding</keyword>
<feature type="compositionally biased region" description="Basic and acidic residues" evidence="8">
    <location>
        <begin position="2029"/>
        <end position="2041"/>
    </location>
</feature>
<feature type="region of interest" description="Disordered" evidence="8">
    <location>
        <begin position="556"/>
        <end position="597"/>
    </location>
</feature>
<dbReference type="EMBL" id="CP076753">
    <property type="protein sequence ID" value="QWW25072.1"/>
    <property type="molecule type" value="Genomic_DNA"/>
</dbReference>
<keyword evidence="5" id="KW-0408">Iron</keyword>
<dbReference type="PROSITE" id="PS51183">
    <property type="entry name" value="JMJN"/>
    <property type="match status" value="1"/>
</dbReference>
<dbReference type="OMA" id="QEPRINI"/>
<feature type="compositionally biased region" description="Polar residues" evidence="8">
    <location>
        <begin position="175"/>
        <end position="187"/>
    </location>
</feature>
<dbReference type="CDD" id="cd16100">
    <property type="entry name" value="ARID"/>
    <property type="match status" value="1"/>
</dbReference>
<keyword evidence="3 7" id="KW-0863">Zinc-finger</keyword>
<dbReference type="SUPFAM" id="SSF57903">
    <property type="entry name" value="FYVE/PHD zinc finger"/>
    <property type="match status" value="1"/>
</dbReference>
<evidence type="ECO:0000259" key="12">
    <source>
        <dbReference type="PROSITE" id="PS51184"/>
    </source>
</evidence>
<evidence type="ECO:0000256" key="3">
    <source>
        <dbReference type="ARBA" id="ARBA00022771"/>
    </source>
</evidence>
<dbReference type="PROSITE" id="PS50016">
    <property type="entry name" value="ZF_PHD_2"/>
    <property type="match status" value="1"/>
</dbReference>
<feature type="compositionally biased region" description="Low complexity" evidence="8">
    <location>
        <begin position="556"/>
        <end position="572"/>
    </location>
</feature>
<dbReference type="GO" id="GO:0034647">
    <property type="term" value="F:histone H3K4me/H3K4me2/H3K4me3 demethylase activity"/>
    <property type="evidence" value="ECO:0007669"/>
    <property type="project" value="TreeGrafter"/>
</dbReference>
<dbReference type="InterPro" id="IPR019786">
    <property type="entry name" value="Zinc_finger_PHD-type_CS"/>
</dbReference>
<dbReference type="Pfam" id="PF08429">
    <property type="entry name" value="PLU-1"/>
    <property type="match status" value="1"/>
</dbReference>